<keyword evidence="6" id="KW-0100">Branched-chain amino acid biosynthesis</keyword>
<comment type="similarity">
    <text evidence="2 9">Belongs to the alpha-IPM synthase/homocitrate synthase family.</text>
</comment>
<proteinExistence type="inferred from homology"/>
<evidence type="ECO:0000256" key="5">
    <source>
        <dbReference type="ARBA" id="ARBA00022679"/>
    </source>
</evidence>
<evidence type="ECO:0000256" key="3">
    <source>
        <dbReference type="ARBA" id="ARBA00022605"/>
    </source>
</evidence>
<dbReference type="PROSITE" id="PS00815">
    <property type="entry name" value="AIPM_HOMOCIT_SYNTH_1"/>
    <property type="match status" value="1"/>
</dbReference>
<dbReference type="InterPro" id="IPR013785">
    <property type="entry name" value="Aldolase_TIM"/>
</dbReference>
<dbReference type="PROSITE" id="PS50991">
    <property type="entry name" value="PYR_CT"/>
    <property type="match status" value="1"/>
</dbReference>
<evidence type="ECO:0000256" key="6">
    <source>
        <dbReference type="ARBA" id="ARBA00023304"/>
    </source>
</evidence>
<dbReference type="UniPathway" id="UPA00047">
    <property type="reaction ID" value="UER00066"/>
</dbReference>
<dbReference type="GO" id="GO:0009097">
    <property type="term" value="P:isoleucine biosynthetic process"/>
    <property type="evidence" value="ECO:0007669"/>
    <property type="project" value="UniProtKB-UniRule"/>
</dbReference>
<evidence type="ECO:0000256" key="7">
    <source>
        <dbReference type="ARBA" id="ARBA00048263"/>
    </source>
</evidence>
<evidence type="ECO:0000256" key="4">
    <source>
        <dbReference type="ARBA" id="ARBA00022624"/>
    </source>
</evidence>
<dbReference type="RefSeq" id="WP_071311881.1">
    <property type="nucleotide sequence ID" value="NZ_MLQQ01000001.1"/>
</dbReference>
<dbReference type="InterPro" id="IPR054691">
    <property type="entry name" value="LeuA/HCS_post-cat"/>
</dbReference>
<dbReference type="InterPro" id="IPR036230">
    <property type="entry name" value="LeuA_allosteric_dom_sf"/>
</dbReference>
<dbReference type="Pfam" id="PF08502">
    <property type="entry name" value="LeuA_dimer"/>
    <property type="match status" value="1"/>
</dbReference>
<dbReference type="EMBL" id="MLQQ01000001">
    <property type="protein sequence ID" value="OIJ15956.1"/>
    <property type="molecule type" value="Genomic_DNA"/>
</dbReference>
<evidence type="ECO:0000256" key="2">
    <source>
        <dbReference type="ARBA" id="ARBA00006154"/>
    </source>
</evidence>
<dbReference type="Gene3D" id="3.20.20.70">
    <property type="entry name" value="Aldolase class I"/>
    <property type="match status" value="1"/>
</dbReference>
<gene>
    <name evidence="11" type="ORF">BKP35_02935</name>
</gene>
<dbReference type="SMART" id="SM00917">
    <property type="entry name" value="LeuA_dimer"/>
    <property type="match status" value="1"/>
</dbReference>
<dbReference type="EC" id="2.3.3.21" evidence="8"/>
<dbReference type="InterPro" id="IPR000891">
    <property type="entry name" value="PYR_CT"/>
</dbReference>
<name>A0A1S2LUD4_9BACI</name>
<evidence type="ECO:0000256" key="8">
    <source>
        <dbReference type="NCBIfam" id="TIGR00977"/>
    </source>
</evidence>
<dbReference type="Proteomes" id="UP000180098">
    <property type="component" value="Unassembled WGS sequence"/>
</dbReference>
<dbReference type="Gene3D" id="3.30.160.270">
    <property type="match status" value="1"/>
</dbReference>
<evidence type="ECO:0000313" key="11">
    <source>
        <dbReference type="EMBL" id="OIJ15956.1"/>
    </source>
</evidence>
<evidence type="ECO:0000256" key="1">
    <source>
        <dbReference type="ARBA" id="ARBA00004743"/>
    </source>
</evidence>
<comment type="caution">
    <text evidence="11">The sequence shown here is derived from an EMBL/GenBank/DDBJ whole genome shotgun (WGS) entry which is preliminary data.</text>
</comment>
<comment type="catalytic activity">
    <reaction evidence="7">
        <text>pyruvate + acetyl-CoA + H2O = (3R)-citramalate + CoA + H(+)</text>
        <dbReference type="Rhea" id="RHEA:19045"/>
        <dbReference type="ChEBI" id="CHEBI:15361"/>
        <dbReference type="ChEBI" id="CHEBI:15377"/>
        <dbReference type="ChEBI" id="CHEBI:15378"/>
        <dbReference type="ChEBI" id="CHEBI:30934"/>
        <dbReference type="ChEBI" id="CHEBI:57287"/>
        <dbReference type="ChEBI" id="CHEBI:57288"/>
        <dbReference type="EC" id="2.3.3.21"/>
    </reaction>
</comment>
<dbReference type="PANTHER" id="PTHR43538">
    <property type="entry name" value="ALPHA-IPM SYNTHASE/HOMOCITRATE SYNTHASE"/>
    <property type="match status" value="1"/>
</dbReference>
<dbReference type="InterPro" id="IPR005675">
    <property type="entry name" value="Citramal_synthase"/>
</dbReference>
<dbReference type="GO" id="GO:0009098">
    <property type="term" value="P:L-leucine biosynthetic process"/>
    <property type="evidence" value="ECO:0007669"/>
    <property type="project" value="InterPro"/>
</dbReference>
<comment type="pathway">
    <text evidence="1">Amino-acid biosynthesis; L-isoleucine biosynthesis; 2-oxobutanoate from pyruvate: step 1/3.</text>
</comment>
<dbReference type="SUPFAM" id="SSF110921">
    <property type="entry name" value="2-isopropylmalate synthase LeuA, allosteric (dimerisation) domain"/>
    <property type="match status" value="1"/>
</dbReference>
<dbReference type="GO" id="GO:0043714">
    <property type="term" value="F:(R)-citramalate synthase activity"/>
    <property type="evidence" value="ECO:0007669"/>
    <property type="project" value="UniProtKB-UniRule"/>
</dbReference>
<dbReference type="AlphaFoldDB" id="A0A1S2LUD4"/>
<reference evidence="11 12" key="1">
    <citation type="submission" date="2016-10" db="EMBL/GenBank/DDBJ databases">
        <title>Draft genome sequences of four alkaliphilic bacteria belonging to the Anaerobacillus genus.</title>
        <authorList>
            <person name="Bassil N.M."/>
            <person name="Lloyd J.R."/>
        </authorList>
    </citation>
    <scope>NUCLEOTIDE SEQUENCE [LARGE SCALE GENOMIC DNA]</scope>
    <source>
        <strain evidence="11 12">DSM 15340</strain>
    </source>
</reference>
<sequence length="541" mass="60272">MREQVFLFDTTLRDGTQGEGVSLSVDDKLKIVEKLDQLGVHYIEGGWPGSNPKDMEFFKRVQEVNLEKATITAFGSTRRSGIKADEDENLQKLIDSGVKAAAIFGKTWDFQVKEAIGTTLDENLQMIYDSVLFLKQNGLEVIFDAEHFFDGYKNNRQYAMEAILSAEKAGASCIALCDTNGGTLPHEIYEIVKDVCSKVTVQVGIHCHNDGEVAVANSVAAIQAGARQVQGTVNGYGERCGNANLISVIPNLQMKLNFDCISEGNLTKLTSISKYVHEIANQSAPSNQPFVGKSAFAHKGGMHVSAVLKHPETYEHVKPEALGNARRVLVSELSGQSNLLFKAKEWNYRFDKKDPSSKKLLETIKEKEHEGYQYEAAEASFELLVKKSFDQWKDYFTLDYYKIFIEKNGEQAFSTEAVVKLCVQNEVVLTAAEGNGPVNALDHALRKGLEQFYPIIKNMYLSDYKVRVLDETDATASKVRVLIESSDGNEKWSTIGVSGNIIKASWLALIDSVQYYLMKHDSEIELNHPKQDEHCLGVSNH</sequence>
<dbReference type="NCBIfam" id="TIGR00977">
    <property type="entry name" value="citramal_synth"/>
    <property type="match status" value="1"/>
</dbReference>
<dbReference type="CDD" id="cd07941">
    <property type="entry name" value="DRE_TIM_LeuA3"/>
    <property type="match status" value="1"/>
</dbReference>
<dbReference type="OrthoDB" id="9804858at2"/>
<dbReference type="InterPro" id="IPR002034">
    <property type="entry name" value="AIPM/Hcit_synth_CS"/>
</dbReference>
<dbReference type="Gene3D" id="1.10.238.260">
    <property type="match status" value="1"/>
</dbReference>
<protein>
    <recommendedName>
        <fullName evidence="8">Citramalate synthase</fullName>
        <ecNumber evidence="8">2.3.3.21</ecNumber>
    </recommendedName>
</protein>
<keyword evidence="3" id="KW-0028">Amino-acid biosynthesis</keyword>
<evidence type="ECO:0000313" key="12">
    <source>
        <dbReference type="Proteomes" id="UP000180098"/>
    </source>
</evidence>
<keyword evidence="5 9" id="KW-0808">Transferase</keyword>
<dbReference type="Pfam" id="PF22617">
    <property type="entry name" value="HCS_D2"/>
    <property type="match status" value="1"/>
</dbReference>
<dbReference type="PANTHER" id="PTHR43538:SF1">
    <property type="entry name" value="(R)-CITRAMALATE SYNTHASE"/>
    <property type="match status" value="1"/>
</dbReference>
<keyword evidence="12" id="KW-1185">Reference proteome</keyword>
<organism evidence="11 12">
    <name type="scientific">Anaerobacillus arseniciselenatis</name>
    <dbReference type="NCBI Taxonomy" id="85682"/>
    <lineage>
        <taxon>Bacteria</taxon>
        <taxon>Bacillati</taxon>
        <taxon>Bacillota</taxon>
        <taxon>Bacilli</taxon>
        <taxon>Bacillales</taxon>
        <taxon>Bacillaceae</taxon>
        <taxon>Anaerobacillus</taxon>
    </lineage>
</organism>
<dbReference type="SUPFAM" id="SSF51569">
    <property type="entry name" value="Aldolase"/>
    <property type="match status" value="1"/>
</dbReference>
<dbReference type="InterPro" id="IPR013709">
    <property type="entry name" value="2-isopropylmalate_synth_dimer"/>
</dbReference>
<keyword evidence="4" id="KW-0412">Isoleucine biosynthesis</keyword>
<evidence type="ECO:0000259" key="10">
    <source>
        <dbReference type="PROSITE" id="PS50991"/>
    </source>
</evidence>
<evidence type="ECO:0000256" key="9">
    <source>
        <dbReference type="RuleBase" id="RU003523"/>
    </source>
</evidence>
<feature type="domain" description="Pyruvate carboxyltransferase" evidence="10">
    <location>
        <begin position="5"/>
        <end position="267"/>
    </location>
</feature>
<dbReference type="Pfam" id="PF00682">
    <property type="entry name" value="HMGL-like"/>
    <property type="match status" value="1"/>
</dbReference>
<accession>A0A1S2LUD4</accession>
<dbReference type="GO" id="GO:0003852">
    <property type="term" value="F:2-isopropylmalate synthase activity"/>
    <property type="evidence" value="ECO:0007669"/>
    <property type="project" value="InterPro"/>
</dbReference>